<dbReference type="WBParaSite" id="Gr19_v10_g2837.t1">
    <property type="protein sequence ID" value="Gr19_v10_g2837.t1"/>
    <property type="gene ID" value="Gr19_v10_g2837"/>
</dbReference>
<reference evidence="8" key="1">
    <citation type="submission" date="2022-11" db="UniProtKB">
        <authorList>
            <consortium name="WormBaseParasite"/>
        </authorList>
    </citation>
    <scope>IDENTIFICATION</scope>
</reference>
<evidence type="ECO:0000256" key="2">
    <source>
        <dbReference type="PROSITE-ProRule" id="PRU00108"/>
    </source>
</evidence>
<keyword evidence="7" id="KW-1185">Reference proteome</keyword>
<dbReference type="InterPro" id="IPR044869">
    <property type="entry name" value="HNF-1_POU"/>
</dbReference>
<dbReference type="InterPro" id="IPR001356">
    <property type="entry name" value="HD"/>
</dbReference>
<dbReference type="SUPFAM" id="SSF46689">
    <property type="entry name" value="Homeodomain-like"/>
    <property type="match status" value="1"/>
</dbReference>
<dbReference type="Gene3D" id="1.10.10.60">
    <property type="entry name" value="Homeodomain-like"/>
    <property type="match status" value="1"/>
</dbReference>
<comment type="subcellular location">
    <subcellularLocation>
        <location evidence="1 2 3">Nucleus</location>
    </subcellularLocation>
</comment>
<dbReference type="GO" id="GO:0045893">
    <property type="term" value="P:positive regulation of DNA-templated transcription"/>
    <property type="evidence" value="ECO:0007669"/>
    <property type="project" value="InterPro"/>
</dbReference>
<feature type="compositionally biased region" description="Basic and acidic residues" evidence="4">
    <location>
        <begin position="113"/>
        <end position="123"/>
    </location>
</feature>
<dbReference type="CDD" id="cd00086">
    <property type="entry name" value="homeodomain"/>
    <property type="match status" value="1"/>
</dbReference>
<feature type="domain" description="POU-specific atypical" evidence="6">
    <location>
        <begin position="262"/>
        <end position="358"/>
    </location>
</feature>
<feature type="compositionally biased region" description="Acidic residues" evidence="4">
    <location>
        <begin position="165"/>
        <end position="174"/>
    </location>
</feature>
<evidence type="ECO:0000259" key="5">
    <source>
        <dbReference type="PROSITE" id="PS50071"/>
    </source>
</evidence>
<dbReference type="GO" id="GO:0003691">
    <property type="term" value="F:double-stranded telomeric DNA binding"/>
    <property type="evidence" value="ECO:0007669"/>
    <property type="project" value="InterPro"/>
</dbReference>
<evidence type="ECO:0000256" key="1">
    <source>
        <dbReference type="ARBA" id="ARBA00004123"/>
    </source>
</evidence>
<feature type="compositionally biased region" description="Low complexity" evidence="4">
    <location>
        <begin position="248"/>
        <end position="262"/>
    </location>
</feature>
<feature type="compositionally biased region" description="Basic and acidic residues" evidence="4">
    <location>
        <begin position="155"/>
        <end position="164"/>
    </location>
</feature>
<feature type="compositionally biased region" description="Basic and acidic residues" evidence="4">
    <location>
        <begin position="184"/>
        <end position="193"/>
    </location>
</feature>
<dbReference type="Gene3D" id="1.10.260.40">
    <property type="entry name" value="lambda repressor-like DNA-binding domains"/>
    <property type="match status" value="1"/>
</dbReference>
<dbReference type="GO" id="GO:0005634">
    <property type="term" value="C:nucleus"/>
    <property type="evidence" value="ECO:0007669"/>
    <property type="project" value="UniProtKB-SubCell"/>
</dbReference>
<dbReference type="PANTHER" id="PTHR14618:SF0">
    <property type="entry name" value="HOMEOBOX-CONTAINING PROTEIN 1"/>
    <property type="match status" value="1"/>
</dbReference>
<feature type="DNA-binding region" description="Homeobox" evidence="2">
    <location>
        <begin position="374"/>
        <end position="450"/>
    </location>
</feature>
<evidence type="ECO:0000259" key="6">
    <source>
        <dbReference type="PROSITE" id="PS51936"/>
    </source>
</evidence>
<dbReference type="InterPro" id="IPR009057">
    <property type="entry name" value="Homeodomain-like_sf"/>
</dbReference>
<feature type="region of interest" description="Disordered" evidence="4">
    <location>
        <begin position="466"/>
        <end position="492"/>
    </location>
</feature>
<name>A0A914HQ19_GLORO</name>
<feature type="region of interest" description="Disordered" evidence="4">
    <location>
        <begin position="155"/>
        <end position="265"/>
    </location>
</feature>
<dbReference type="SMART" id="SM00389">
    <property type="entry name" value="HOX"/>
    <property type="match status" value="1"/>
</dbReference>
<keyword evidence="2 3" id="KW-0539">Nucleus</keyword>
<evidence type="ECO:0000256" key="4">
    <source>
        <dbReference type="SAM" id="MobiDB-lite"/>
    </source>
</evidence>
<dbReference type="InterPro" id="IPR006899">
    <property type="entry name" value="HNF-1_N"/>
</dbReference>
<accession>A0A914HQ19</accession>
<feature type="compositionally biased region" description="Low complexity" evidence="4">
    <location>
        <begin position="478"/>
        <end position="492"/>
    </location>
</feature>
<evidence type="ECO:0000256" key="3">
    <source>
        <dbReference type="RuleBase" id="RU000682"/>
    </source>
</evidence>
<evidence type="ECO:0000313" key="7">
    <source>
        <dbReference type="Proteomes" id="UP000887572"/>
    </source>
</evidence>
<dbReference type="PROSITE" id="PS51936">
    <property type="entry name" value="POU_4"/>
    <property type="match status" value="1"/>
</dbReference>
<feature type="domain" description="Homeobox" evidence="5">
    <location>
        <begin position="372"/>
        <end position="449"/>
    </location>
</feature>
<dbReference type="AlphaFoldDB" id="A0A914HQ19"/>
<dbReference type="PROSITE" id="PS50071">
    <property type="entry name" value="HOMEOBOX_2"/>
    <property type="match status" value="1"/>
</dbReference>
<dbReference type="Pfam" id="PF00046">
    <property type="entry name" value="Homeodomain"/>
    <property type="match status" value="1"/>
</dbReference>
<feature type="region of interest" description="Disordered" evidence="4">
    <location>
        <begin position="109"/>
        <end position="135"/>
    </location>
</feature>
<dbReference type="InterPro" id="IPR040363">
    <property type="entry name" value="HMBOX1"/>
</dbReference>
<dbReference type="Proteomes" id="UP000887572">
    <property type="component" value="Unplaced"/>
</dbReference>
<dbReference type="Pfam" id="PF04814">
    <property type="entry name" value="HNF-1_N"/>
    <property type="match status" value="1"/>
</dbReference>
<keyword evidence="2 3" id="KW-0371">Homeobox</keyword>
<protein>
    <submittedName>
        <fullName evidence="8">Homeobox domain-containing protein</fullName>
    </submittedName>
</protein>
<keyword evidence="2 3" id="KW-0238">DNA-binding</keyword>
<proteinExistence type="predicted"/>
<organism evidence="7 8">
    <name type="scientific">Globodera rostochiensis</name>
    <name type="common">Golden nematode worm</name>
    <name type="synonym">Heterodera rostochiensis</name>
    <dbReference type="NCBI Taxonomy" id="31243"/>
    <lineage>
        <taxon>Eukaryota</taxon>
        <taxon>Metazoa</taxon>
        <taxon>Ecdysozoa</taxon>
        <taxon>Nematoda</taxon>
        <taxon>Chromadorea</taxon>
        <taxon>Rhabditida</taxon>
        <taxon>Tylenchina</taxon>
        <taxon>Tylenchomorpha</taxon>
        <taxon>Tylenchoidea</taxon>
        <taxon>Heteroderidae</taxon>
        <taxon>Heteroderinae</taxon>
        <taxon>Globodera</taxon>
    </lineage>
</organism>
<dbReference type="SUPFAM" id="SSF47413">
    <property type="entry name" value="lambda repressor-like DNA-binding domains"/>
    <property type="match status" value="1"/>
</dbReference>
<dbReference type="FunFam" id="1.10.10.60:FF:000550">
    <property type="entry name" value="Homeobox domaincontaining protein"/>
    <property type="match status" value="1"/>
</dbReference>
<sequence>MGGIWTLNSKIRHFLRHRPRPFAVTLSQANVNEYLHQFRHKALDTKRKKWEKMDTQKVPLEHWKVAVNGGKSQPPLNGSQLDLIRRLHNTGITAQTLIKAFAELEQQMGGGTDYRKTERRRDENDAEEDAEQHENSNGTAILLLHQLAVAQRQQLEHVEQRSAEEPEEVAETTDGEGRAIGNKFETEFNRHATEQPPPNERNGRIRKNGPLNTAGTEPPLTMGSNASWSPKPRLERDSLPPIVPTACSSSSAPSSSSRPIRSQRTPMKEIITLDDPGELDEFMARGEEQCIHAMRAFITQFSLRQTTVATMTGVSQPYISKLLNGNHRELSLRCRKNIYCWYLNCRRHPEKLAMFMQDPCTRLETTAEGELIPQRRERYVFRPVLLRVLEAYFQESAFPDIAKRVEIANACNAHLQIDKRGAQLMPKEVVTPQVIANWFANKRKEMRRRTGGIAPELGVAQRNRLNSLSGGHRPTEPTVSGLSNSPSSSPNSTVLSYNVHIEQHQKQQHMGSSMEEVLLVHRQNQQQQIVERSVPNGDQPVSSAQSVADLALLLPTFAPSRQPNCTPIPTPSFPQSLLQLPPPVDHIHQLVRAQPSLANQFLLLHQLLIGTLPAEGGCFKQDQQHLLMAHEQ</sequence>
<dbReference type="PANTHER" id="PTHR14618">
    <property type="entry name" value="HOMEODOX-CONTAINING PROTEIN 1 HMBOX1"/>
    <property type="match status" value="1"/>
</dbReference>
<evidence type="ECO:0000313" key="8">
    <source>
        <dbReference type="WBParaSite" id="Gr19_v10_g2837.t1"/>
    </source>
</evidence>
<dbReference type="InterPro" id="IPR010982">
    <property type="entry name" value="Lambda_DNA-bd_dom_sf"/>
</dbReference>